<evidence type="ECO:0000313" key="1">
    <source>
        <dbReference type="EMBL" id="KAF1836495.1"/>
    </source>
</evidence>
<name>A0A6A5KEB9_9PLEO</name>
<accession>A0A6A5KEB9</accession>
<reference evidence="1" key="1">
    <citation type="submission" date="2020-01" db="EMBL/GenBank/DDBJ databases">
        <authorList>
            <consortium name="DOE Joint Genome Institute"/>
            <person name="Haridas S."/>
            <person name="Albert R."/>
            <person name="Binder M."/>
            <person name="Bloem J."/>
            <person name="Labutti K."/>
            <person name="Salamov A."/>
            <person name="Andreopoulos B."/>
            <person name="Baker S.E."/>
            <person name="Barry K."/>
            <person name="Bills G."/>
            <person name="Bluhm B.H."/>
            <person name="Cannon C."/>
            <person name="Castanera R."/>
            <person name="Culley D.E."/>
            <person name="Daum C."/>
            <person name="Ezra D."/>
            <person name="Gonzalez J.B."/>
            <person name="Henrissat B."/>
            <person name="Kuo A."/>
            <person name="Liang C."/>
            <person name="Lipzen A."/>
            <person name="Lutzoni F."/>
            <person name="Magnuson J."/>
            <person name="Mondo S."/>
            <person name="Nolan M."/>
            <person name="Ohm R."/>
            <person name="Pangilinan J."/>
            <person name="Park H.-J."/>
            <person name="Ramirez L."/>
            <person name="Alfaro M."/>
            <person name="Sun H."/>
            <person name="Tritt A."/>
            <person name="Yoshinaga Y."/>
            <person name="Zwiers L.-H."/>
            <person name="Turgeon B.G."/>
            <person name="Goodwin S.B."/>
            <person name="Spatafora J.W."/>
            <person name="Crous P.W."/>
            <person name="Grigoriev I.V."/>
        </authorList>
    </citation>
    <scope>NUCLEOTIDE SEQUENCE</scope>
    <source>
        <strain evidence="1">P77</strain>
    </source>
</reference>
<gene>
    <name evidence="1" type="ORF">BDW02DRAFT_566925</name>
</gene>
<dbReference type="OrthoDB" id="3801367at2759"/>
<proteinExistence type="predicted"/>
<keyword evidence="2" id="KW-1185">Reference proteome</keyword>
<dbReference type="AlphaFoldDB" id="A0A6A5KEB9"/>
<dbReference type="EMBL" id="ML975272">
    <property type="protein sequence ID" value="KAF1836495.1"/>
    <property type="molecule type" value="Genomic_DNA"/>
</dbReference>
<dbReference type="Proteomes" id="UP000800040">
    <property type="component" value="Unassembled WGS sequence"/>
</dbReference>
<sequence length="252" mass="28442">MDDAPYGREVRLSHKPKATTANASCADTYGERQYLGLTQVNWRIRKEFWPNYSLSYRPYISFEELPEFLATYPLGDAPIARTLIQLVQGLRASSQQSLEMDITPLLTVDWSKHPFDVRWVVSAHNRPSEVRLVLVADLLFKILDPRRSGLDTTSPAFLKRLCISSSNGPSLDMSIAMELVAAVHKDHGGAPNKVLDHFVPKMLLAWRTSRVNVRVFCKLGCCKYIVPASGGDRTMDEARWFVRAIFSEPKAS</sequence>
<evidence type="ECO:0000313" key="2">
    <source>
        <dbReference type="Proteomes" id="UP000800040"/>
    </source>
</evidence>
<organism evidence="1 2">
    <name type="scientific">Decorospora gaudefroyi</name>
    <dbReference type="NCBI Taxonomy" id="184978"/>
    <lineage>
        <taxon>Eukaryota</taxon>
        <taxon>Fungi</taxon>
        <taxon>Dikarya</taxon>
        <taxon>Ascomycota</taxon>
        <taxon>Pezizomycotina</taxon>
        <taxon>Dothideomycetes</taxon>
        <taxon>Pleosporomycetidae</taxon>
        <taxon>Pleosporales</taxon>
        <taxon>Pleosporineae</taxon>
        <taxon>Pleosporaceae</taxon>
        <taxon>Decorospora</taxon>
    </lineage>
</organism>
<protein>
    <submittedName>
        <fullName evidence="1">Uncharacterized protein</fullName>
    </submittedName>
</protein>